<keyword evidence="2" id="KW-1185">Reference proteome</keyword>
<reference evidence="1" key="1">
    <citation type="submission" date="2019-03" db="EMBL/GenBank/DDBJ databases">
        <title>Candidatus Syntrophosphaera thermopropionivorans: a novel player in syntrophic propionate oxidation during anaerobic digestion.</title>
        <authorList>
            <person name="Dyksma S."/>
        </authorList>
    </citation>
    <scope>NUCLEOTIDE SEQUENCE</scope>
    <source>
        <strain evidence="1">W5</strain>
    </source>
</reference>
<evidence type="ECO:0000313" key="2">
    <source>
        <dbReference type="Proteomes" id="UP000294588"/>
    </source>
</evidence>
<accession>A0AC61QIS7</accession>
<gene>
    <name evidence="1" type="ORF">E0946_04685</name>
</gene>
<name>A0AC61QIS7_9BACT</name>
<dbReference type="Proteomes" id="UP000294588">
    <property type="component" value="Unassembled WGS sequence"/>
</dbReference>
<organism evidence="1 2">
    <name type="scientific">Candidatus Syntrophosphaera thermopropionivorans</name>
    <dbReference type="NCBI Taxonomy" id="2593015"/>
    <lineage>
        <taxon>Bacteria</taxon>
        <taxon>Pseudomonadati</taxon>
        <taxon>Candidatus Cloacimonadota</taxon>
        <taxon>Candidatus Cloacimonadia</taxon>
        <taxon>Candidatus Cloacimonadales</taxon>
        <taxon>Candidatus Cloacimonadaceae</taxon>
        <taxon>Candidatus Syntrophosphaera</taxon>
    </lineage>
</organism>
<protein>
    <submittedName>
        <fullName evidence="1">Uncharacterized protein</fullName>
    </submittedName>
</protein>
<proteinExistence type="predicted"/>
<comment type="caution">
    <text evidence="1">The sequence shown here is derived from an EMBL/GenBank/DDBJ whole genome shotgun (WGS) entry which is preliminary data.</text>
</comment>
<sequence length="267" mass="30775">MRHYLYIPSMLLLTFLILGGLSCSKEETPTTPNFEEYGISSHIWDYNYVVWFDLDYTAQSKNMIAADIWMTAKGNASDASLKIGTADIVFNTIESYTDGKIYRGATINLSTDQPISYKITNLANNKTYTGSINFLPKNIVVDPWPSFSQDYNYSPLWSIDENPDFNVIDAGWDGRNQHYEYIRQIDGNINTYTLVKTEWQNQTPIENFYFGINAIGYQRKHDNKVLIVGVSNNYYWWNANGKGQNGWQAHRSPLKFMDLIQEDINSK</sequence>
<dbReference type="EMBL" id="SMOG01000013">
    <property type="protein sequence ID" value="TDF72858.1"/>
    <property type="molecule type" value="Genomic_DNA"/>
</dbReference>
<evidence type="ECO:0000313" key="1">
    <source>
        <dbReference type="EMBL" id="TDF72858.1"/>
    </source>
</evidence>